<feature type="disulfide bond" evidence="6">
    <location>
        <begin position="96"/>
        <end position="123"/>
    </location>
</feature>
<feature type="compositionally biased region" description="Basic and acidic residues" evidence="7">
    <location>
        <begin position="172"/>
        <end position="184"/>
    </location>
</feature>
<evidence type="ECO:0000256" key="3">
    <source>
        <dbReference type="ARBA" id="ARBA00022525"/>
    </source>
</evidence>
<dbReference type="Gene3D" id="2.10.10.10">
    <property type="entry name" value="Fibronectin, type II, collagen-binding"/>
    <property type="match status" value="2"/>
</dbReference>
<dbReference type="FunFam" id="2.10.10.10:FF:000003">
    <property type="entry name" value="binder of sperm protein homolog 1"/>
    <property type="match status" value="1"/>
</dbReference>
<comment type="subcellular location">
    <subcellularLocation>
        <location evidence="1">Secreted</location>
    </subcellularLocation>
</comment>
<dbReference type="InterPro" id="IPR051666">
    <property type="entry name" value="SP_Capacitation_Regulator"/>
</dbReference>
<accession>A0AA35L707</accession>
<dbReference type="SMART" id="SM00059">
    <property type="entry name" value="FN2"/>
    <property type="match status" value="2"/>
</dbReference>
<dbReference type="PROSITE" id="PS00023">
    <property type="entry name" value="FN2_1"/>
    <property type="match status" value="1"/>
</dbReference>
<dbReference type="PANTHER" id="PTHR22918">
    <property type="entry name" value="SEMINAL PLASMA PROTEIN"/>
    <property type="match status" value="1"/>
</dbReference>
<gene>
    <name evidence="10" type="ORF">PODLI_1B010346</name>
</gene>
<dbReference type="InterPro" id="IPR000562">
    <property type="entry name" value="FN_type2_dom"/>
</dbReference>
<dbReference type="GO" id="GO:0008201">
    <property type="term" value="F:heparin binding"/>
    <property type="evidence" value="ECO:0007669"/>
    <property type="project" value="TreeGrafter"/>
</dbReference>
<dbReference type="GO" id="GO:0048240">
    <property type="term" value="P:sperm capacitation"/>
    <property type="evidence" value="ECO:0007669"/>
    <property type="project" value="TreeGrafter"/>
</dbReference>
<name>A0AA35L707_9SAUR</name>
<dbReference type="AlphaFoldDB" id="A0AA35L707"/>
<dbReference type="InterPro" id="IPR013806">
    <property type="entry name" value="Kringle-like"/>
</dbReference>
<proteinExistence type="inferred from homology"/>
<evidence type="ECO:0000256" key="8">
    <source>
        <dbReference type="SAM" id="SignalP"/>
    </source>
</evidence>
<dbReference type="Pfam" id="PF00040">
    <property type="entry name" value="fn2"/>
    <property type="match status" value="2"/>
</dbReference>
<evidence type="ECO:0000256" key="1">
    <source>
        <dbReference type="ARBA" id="ARBA00004613"/>
    </source>
</evidence>
<comment type="similarity">
    <text evidence="2">Belongs to the seminal plasma protein family.</text>
</comment>
<keyword evidence="5 6" id="KW-1015">Disulfide bond</keyword>
<dbReference type="PANTHER" id="PTHR22918:SF1">
    <property type="entry name" value="FIBRONECTIN TYPE-II DOMAIN-CONTAINING PROTEIN"/>
    <property type="match status" value="1"/>
</dbReference>
<organism evidence="10 11">
    <name type="scientific">Podarcis lilfordi</name>
    <name type="common">Lilford's wall lizard</name>
    <dbReference type="NCBI Taxonomy" id="74358"/>
    <lineage>
        <taxon>Eukaryota</taxon>
        <taxon>Metazoa</taxon>
        <taxon>Chordata</taxon>
        <taxon>Craniata</taxon>
        <taxon>Vertebrata</taxon>
        <taxon>Euteleostomi</taxon>
        <taxon>Lepidosauria</taxon>
        <taxon>Squamata</taxon>
        <taxon>Bifurcata</taxon>
        <taxon>Unidentata</taxon>
        <taxon>Episquamata</taxon>
        <taxon>Laterata</taxon>
        <taxon>Lacertibaenia</taxon>
        <taxon>Lacertidae</taxon>
        <taxon>Podarcis</taxon>
    </lineage>
</organism>
<evidence type="ECO:0000259" key="9">
    <source>
        <dbReference type="PROSITE" id="PS51092"/>
    </source>
</evidence>
<dbReference type="InterPro" id="IPR036943">
    <property type="entry name" value="FN_type2_sf"/>
</dbReference>
<evidence type="ECO:0000256" key="4">
    <source>
        <dbReference type="ARBA" id="ARBA00022737"/>
    </source>
</evidence>
<keyword evidence="3" id="KW-0964">Secreted</keyword>
<feature type="domain" description="Fibronectin type-II" evidence="9">
    <location>
        <begin position="77"/>
        <end position="125"/>
    </location>
</feature>
<evidence type="ECO:0000313" key="10">
    <source>
        <dbReference type="EMBL" id="CAI5790428.1"/>
    </source>
</evidence>
<evidence type="ECO:0000256" key="2">
    <source>
        <dbReference type="ARBA" id="ARBA00010011"/>
    </source>
</evidence>
<feature type="domain" description="Fibronectin type-II" evidence="9">
    <location>
        <begin position="22"/>
        <end position="70"/>
    </location>
</feature>
<evidence type="ECO:0000256" key="7">
    <source>
        <dbReference type="SAM" id="MobiDB-lite"/>
    </source>
</evidence>
<evidence type="ECO:0000256" key="6">
    <source>
        <dbReference type="PROSITE-ProRule" id="PRU00479"/>
    </source>
</evidence>
<dbReference type="PRINTS" id="PR00013">
    <property type="entry name" value="FNTYPEII"/>
</dbReference>
<feature type="disulfide bond" evidence="6">
    <location>
        <begin position="41"/>
        <end position="68"/>
    </location>
</feature>
<evidence type="ECO:0000256" key="5">
    <source>
        <dbReference type="ARBA" id="ARBA00023157"/>
    </source>
</evidence>
<dbReference type="Proteomes" id="UP001178461">
    <property type="component" value="Chromosome 13"/>
</dbReference>
<feature type="region of interest" description="Disordered" evidence="7">
    <location>
        <begin position="165"/>
        <end position="194"/>
    </location>
</feature>
<dbReference type="GO" id="GO:0009986">
    <property type="term" value="C:cell surface"/>
    <property type="evidence" value="ECO:0007669"/>
    <property type="project" value="TreeGrafter"/>
</dbReference>
<dbReference type="GO" id="GO:0005576">
    <property type="term" value="C:extracellular region"/>
    <property type="evidence" value="ECO:0007669"/>
    <property type="project" value="UniProtKB-SubCell"/>
</dbReference>
<feature type="disulfide bond" evidence="6">
    <location>
        <begin position="27"/>
        <end position="53"/>
    </location>
</feature>
<dbReference type="CDD" id="cd00062">
    <property type="entry name" value="FN2"/>
    <property type="match status" value="2"/>
</dbReference>
<sequence length="194" mass="22267">MWFITQLLVCTWVLLPFSSARPDVSSCVFPFIYKNKTYHTCTKDGSRFHWLWCATTSSYDKDHHWKSCYETEHGGNSHGKPCVFPFVYNGRTFYTCTDEEVMPRMFWCATTSSYDKDGKWSYCADTIVVGKSKTDVTQERAYCDPADPNCLVASRGVKRLDNGKHGNILPKEYSRGEDHGKDEEMTIQDPASSF</sequence>
<keyword evidence="4" id="KW-0677">Repeat</keyword>
<feature type="chain" id="PRO_5041355074" description="Fibronectin type-II domain-containing protein" evidence="8">
    <location>
        <begin position="21"/>
        <end position="194"/>
    </location>
</feature>
<feature type="signal peptide" evidence="8">
    <location>
        <begin position="1"/>
        <end position="20"/>
    </location>
</feature>
<dbReference type="FunFam" id="2.10.10.10:FF:000011">
    <property type="entry name" value="Uncharacterized protein"/>
    <property type="match status" value="1"/>
</dbReference>
<keyword evidence="8" id="KW-0732">Signal</keyword>
<dbReference type="EMBL" id="OX395138">
    <property type="protein sequence ID" value="CAI5790428.1"/>
    <property type="molecule type" value="Genomic_DNA"/>
</dbReference>
<reference evidence="10" key="1">
    <citation type="submission" date="2022-12" db="EMBL/GenBank/DDBJ databases">
        <authorList>
            <person name="Alioto T."/>
            <person name="Alioto T."/>
            <person name="Gomez Garrido J."/>
        </authorList>
    </citation>
    <scope>NUCLEOTIDE SEQUENCE</scope>
</reference>
<keyword evidence="11" id="KW-1185">Reference proteome</keyword>
<evidence type="ECO:0000313" key="11">
    <source>
        <dbReference type="Proteomes" id="UP001178461"/>
    </source>
</evidence>
<protein>
    <recommendedName>
        <fullName evidence="9">Fibronectin type-II domain-containing protein</fullName>
    </recommendedName>
</protein>
<dbReference type="PROSITE" id="PS51092">
    <property type="entry name" value="FN2_2"/>
    <property type="match status" value="2"/>
</dbReference>
<dbReference type="SUPFAM" id="SSF57440">
    <property type="entry name" value="Kringle-like"/>
    <property type="match status" value="2"/>
</dbReference>
<feature type="disulfide bond" evidence="6">
    <location>
        <begin position="82"/>
        <end position="108"/>
    </location>
</feature>